<dbReference type="Pfam" id="PF00109">
    <property type="entry name" value="ketoacyl-synt"/>
    <property type="match status" value="1"/>
</dbReference>
<gene>
    <name evidence="14" type="ORF">D1115_10025</name>
</gene>
<keyword evidence="10 11" id="KW-0012">Acyltransferase</keyword>
<dbReference type="NCBIfam" id="TIGR03150">
    <property type="entry name" value="fabF"/>
    <property type="match status" value="1"/>
</dbReference>
<evidence type="ECO:0000256" key="5">
    <source>
        <dbReference type="ARBA" id="ARBA00022516"/>
    </source>
</evidence>
<keyword evidence="7" id="KW-0276">Fatty acid metabolism</keyword>
<evidence type="ECO:0000313" key="14">
    <source>
        <dbReference type="EMBL" id="AXY01448.1"/>
    </source>
</evidence>
<dbReference type="InterPro" id="IPR017568">
    <property type="entry name" value="3-oxoacyl-ACP_synth-2"/>
</dbReference>
<keyword evidence="8" id="KW-0443">Lipid metabolism</keyword>
<dbReference type="PROSITE" id="PS00606">
    <property type="entry name" value="KS3_1"/>
    <property type="match status" value="1"/>
</dbReference>
<evidence type="ECO:0000313" key="15">
    <source>
        <dbReference type="Proteomes" id="UP000262832"/>
    </source>
</evidence>
<dbReference type="NCBIfam" id="NF005589">
    <property type="entry name" value="PRK07314.1"/>
    <property type="match status" value="1"/>
</dbReference>
<dbReference type="PANTHER" id="PTHR11712:SF336">
    <property type="entry name" value="3-OXOACYL-[ACYL-CARRIER-PROTEIN] SYNTHASE, MITOCHONDRIAL"/>
    <property type="match status" value="1"/>
</dbReference>
<accession>A0ABN5PGN6</accession>
<evidence type="ECO:0000256" key="10">
    <source>
        <dbReference type="ARBA" id="ARBA00023315"/>
    </source>
</evidence>
<dbReference type="PROSITE" id="PS52004">
    <property type="entry name" value="KS3_2"/>
    <property type="match status" value="1"/>
</dbReference>
<reference evidence="14 15" key="1">
    <citation type="submission" date="2018-08" db="EMBL/GenBank/DDBJ databases">
        <title>Genomic taxonomy of the Vibrionaceae family.</title>
        <authorList>
            <person name="Gomez-Gil B."/>
            <person name="Tanaka M."/>
            <person name="Sawabe T."/>
            <person name="Enciso-Ibarra K."/>
        </authorList>
    </citation>
    <scope>NUCLEOTIDE SEQUENCE [LARGE SCALE GENOMIC DNA]</scope>
    <source>
        <strain evidence="14 15">CAIM 1831</strain>
    </source>
</reference>
<dbReference type="InterPro" id="IPR014031">
    <property type="entry name" value="Ketoacyl_synth_C"/>
</dbReference>
<keyword evidence="5 11" id="KW-0444">Lipid biosynthesis</keyword>
<evidence type="ECO:0000256" key="9">
    <source>
        <dbReference type="ARBA" id="ARBA00023160"/>
    </source>
</evidence>
<dbReference type="Proteomes" id="UP000262832">
    <property type="component" value="Chromosome I"/>
</dbReference>
<dbReference type="NCBIfam" id="NF006434">
    <property type="entry name" value="PRK08722.1"/>
    <property type="match status" value="1"/>
</dbReference>
<comment type="similarity">
    <text evidence="2 11 12">Belongs to the thiolase-like superfamily. Beta-ketoacyl-ACP synthases family.</text>
</comment>
<evidence type="ECO:0000256" key="7">
    <source>
        <dbReference type="ARBA" id="ARBA00022832"/>
    </source>
</evidence>
<dbReference type="PANTHER" id="PTHR11712">
    <property type="entry name" value="POLYKETIDE SYNTHASE-RELATED"/>
    <property type="match status" value="1"/>
</dbReference>
<dbReference type="InterPro" id="IPR020841">
    <property type="entry name" value="PKS_Beta-ketoAc_synthase_dom"/>
</dbReference>
<comment type="catalytic activity">
    <reaction evidence="11">
        <text>a fatty acyl-[ACP] + malonyl-[ACP] + H(+) = a 3-oxoacyl-[ACP] + holo-[ACP] + CO2</text>
        <dbReference type="Rhea" id="RHEA:22836"/>
        <dbReference type="Rhea" id="RHEA-COMP:9623"/>
        <dbReference type="Rhea" id="RHEA-COMP:9685"/>
        <dbReference type="Rhea" id="RHEA-COMP:9916"/>
        <dbReference type="Rhea" id="RHEA-COMP:14125"/>
        <dbReference type="ChEBI" id="CHEBI:15378"/>
        <dbReference type="ChEBI" id="CHEBI:16526"/>
        <dbReference type="ChEBI" id="CHEBI:64479"/>
        <dbReference type="ChEBI" id="CHEBI:78449"/>
        <dbReference type="ChEBI" id="CHEBI:78776"/>
        <dbReference type="ChEBI" id="CHEBI:138651"/>
    </reaction>
</comment>
<evidence type="ECO:0000256" key="3">
    <source>
        <dbReference type="ARBA" id="ARBA00012356"/>
    </source>
</evidence>
<proteinExistence type="inferred from homology"/>
<keyword evidence="6 11" id="KW-0808">Transferase</keyword>
<name>A0ABN5PGN6_9VIBR</name>
<evidence type="ECO:0000256" key="2">
    <source>
        <dbReference type="ARBA" id="ARBA00008467"/>
    </source>
</evidence>
<dbReference type="InterPro" id="IPR016039">
    <property type="entry name" value="Thiolase-like"/>
</dbReference>
<comment type="function">
    <text evidence="11">Involved in the type II fatty acid elongation cycle. Catalyzes the elongation of a wide range of acyl-ACP by the addition of two carbons from malonyl-ACP to an acyl acceptor. Can efficiently catalyze the conversion of palmitoleoyl-ACP (cis-hexadec-9-enoyl-ACP) to cis-vaccenoyl-ACP (cis-octadec-11-enoyl-ACP), an essential step in the thermal regulation of fatty acid composition.</text>
</comment>
<evidence type="ECO:0000256" key="4">
    <source>
        <dbReference type="ARBA" id="ARBA00014657"/>
    </source>
</evidence>
<dbReference type="PIRSF" id="PIRSF000447">
    <property type="entry name" value="KAS_II"/>
    <property type="match status" value="1"/>
</dbReference>
<evidence type="ECO:0000256" key="12">
    <source>
        <dbReference type="RuleBase" id="RU003694"/>
    </source>
</evidence>
<comment type="pathway">
    <text evidence="1 11">Lipid metabolism; fatty acid biosynthesis.</text>
</comment>
<sequence length="416" mass="43369">MSKRRVVVTGMGMLSPVGNTVESSWKALLEGQSGIVNIEHFDATNFSTRFAGLVKDFDCTEYMSKKDARKMDLFIQYGIAAGIQALDDSGLQISEDNAARVGVAIGSGIGGLELIETGHSALVEKGPRKVSPFFVPSTIVNMVAGNLSIMRGLRGPNIAISTACTTGLHNIGHAARMIAYGDADAMVAGGSEKASTPLGMAGFGAAKALSTRNDEPQKASRPWDKGRDGFVLGDGAGMMVLEEYEHAKARGAKIYAELVGFGMSGDAYHMTSPSSDGSGGALAMEAAMRDANITGTQVGYVNAHGTSTPAGDVAEIKGVKRALGEEGAKQVLVSSTKSMTGHLLGAAGSVEAIITVLSLVDQIVPPTINLDDPEEGLDIDLVPHTARKVENMEYAICNSFGFGGTNGSLVFKKFAE</sequence>
<keyword evidence="9 11" id="KW-0275">Fatty acid biosynthesis</keyword>
<dbReference type="CDD" id="cd00834">
    <property type="entry name" value="KAS_I_II"/>
    <property type="match status" value="1"/>
</dbReference>
<dbReference type="InterPro" id="IPR014030">
    <property type="entry name" value="Ketoacyl_synth_N"/>
</dbReference>
<evidence type="ECO:0000259" key="13">
    <source>
        <dbReference type="PROSITE" id="PS52004"/>
    </source>
</evidence>
<dbReference type="InterPro" id="IPR018201">
    <property type="entry name" value="Ketoacyl_synth_AS"/>
</dbReference>
<comment type="catalytic activity">
    <reaction evidence="11">
        <text>(9Z)-hexadecenoyl-[ACP] + malonyl-[ACP] + H(+) = 3-oxo-(11Z)-octadecenoyl-[ACP] + holo-[ACP] + CO2</text>
        <dbReference type="Rhea" id="RHEA:55040"/>
        <dbReference type="Rhea" id="RHEA-COMP:9623"/>
        <dbReference type="Rhea" id="RHEA-COMP:9685"/>
        <dbReference type="Rhea" id="RHEA-COMP:10800"/>
        <dbReference type="Rhea" id="RHEA-COMP:14074"/>
        <dbReference type="ChEBI" id="CHEBI:15378"/>
        <dbReference type="ChEBI" id="CHEBI:16526"/>
        <dbReference type="ChEBI" id="CHEBI:64479"/>
        <dbReference type="ChEBI" id="CHEBI:78449"/>
        <dbReference type="ChEBI" id="CHEBI:83989"/>
        <dbReference type="ChEBI" id="CHEBI:138538"/>
        <dbReference type="EC" id="2.3.1.179"/>
    </reaction>
</comment>
<evidence type="ECO:0000256" key="8">
    <source>
        <dbReference type="ARBA" id="ARBA00023098"/>
    </source>
</evidence>
<keyword evidence="15" id="KW-1185">Reference proteome</keyword>
<dbReference type="SMART" id="SM00825">
    <property type="entry name" value="PKS_KS"/>
    <property type="match status" value="1"/>
</dbReference>
<dbReference type="Pfam" id="PF02801">
    <property type="entry name" value="Ketoacyl-synt_C"/>
    <property type="match status" value="1"/>
</dbReference>
<dbReference type="EMBL" id="CP032093">
    <property type="protein sequence ID" value="AXY01448.1"/>
    <property type="molecule type" value="Genomic_DNA"/>
</dbReference>
<protein>
    <recommendedName>
        <fullName evidence="4 11">3-oxoacyl-[acyl-carrier-protein] synthase 2</fullName>
        <ecNumber evidence="3 11">2.3.1.179</ecNumber>
    </recommendedName>
</protein>
<dbReference type="RefSeq" id="WP_128811215.1">
    <property type="nucleotide sequence ID" value="NZ_CP032093.1"/>
</dbReference>
<dbReference type="InterPro" id="IPR000794">
    <property type="entry name" value="Beta-ketoacyl_synthase"/>
</dbReference>
<dbReference type="NCBIfam" id="NF004970">
    <property type="entry name" value="PRK06333.1"/>
    <property type="match status" value="1"/>
</dbReference>
<feature type="domain" description="Ketosynthase family 3 (KS3)" evidence="13">
    <location>
        <begin position="3"/>
        <end position="413"/>
    </location>
</feature>
<dbReference type="SUPFAM" id="SSF53901">
    <property type="entry name" value="Thiolase-like"/>
    <property type="match status" value="2"/>
</dbReference>
<dbReference type="Gene3D" id="3.40.47.10">
    <property type="match status" value="1"/>
</dbReference>
<dbReference type="EC" id="2.3.1.179" evidence="3 11"/>
<organism evidence="14 15">
    <name type="scientific">Vibrio alfacsensis</name>
    <dbReference type="NCBI Taxonomy" id="1074311"/>
    <lineage>
        <taxon>Bacteria</taxon>
        <taxon>Pseudomonadati</taxon>
        <taxon>Pseudomonadota</taxon>
        <taxon>Gammaproteobacteria</taxon>
        <taxon>Vibrionales</taxon>
        <taxon>Vibrionaceae</taxon>
        <taxon>Vibrio</taxon>
    </lineage>
</organism>
<evidence type="ECO:0000256" key="11">
    <source>
        <dbReference type="PIRNR" id="PIRNR000447"/>
    </source>
</evidence>
<evidence type="ECO:0000256" key="1">
    <source>
        <dbReference type="ARBA" id="ARBA00005194"/>
    </source>
</evidence>
<evidence type="ECO:0000256" key="6">
    <source>
        <dbReference type="ARBA" id="ARBA00022679"/>
    </source>
</evidence>